<dbReference type="PANTHER" id="PTHR32295">
    <property type="entry name" value="IQ-DOMAIN 5-RELATED"/>
    <property type="match status" value="1"/>
</dbReference>
<reference evidence="4" key="1">
    <citation type="submission" date="2014-09" db="EMBL/GenBank/DDBJ databases">
        <authorList>
            <person name="Magalhaes I.L.F."/>
            <person name="Oliveira U."/>
            <person name="Santos F.R."/>
            <person name="Vidigal T.H.D.A."/>
            <person name="Brescovit A.D."/>
            <person name="Santos A.J."/>
        </authorList>
    </citation>
    <scope>NUCLEOTIDE SEQUENCE</scope>
    <source>
        <tissue evidence="4">Shoot tissue taken approximately 20 cm above the soil surface</tissue>
    </source>
</reference>
<feature type="compositionally biased region" description="Gly residues" evidence="3">
    <location>
        <begin position="95"/>
        <end position="110"/>
    </location>
</feature>
<dbReference type="AlphaFoldDB" id="A0A0A9CU48"/>
<protein>
    <recommendedName>
        <fullName evidence="5">DUF4005 domain-containing protein</fullName>
    </recommendedName>
</protein>
<evidence type="ECO:0000313" key="4">
    <source>
        <dbReference type="EMBL" id="JAD79864.1"/>
    </source>
</evidence>
<evidence type="ECO:0008006" key="5">
    <source>
        <dbReference type="Google" id="ProtNLM"/>
    </source>
</evidence>
<evidence type="ECO:0000256" key="1">
    <source>
        <dbReference type="ARBA" id="ARBA00022860"/>
    </source>
</evidence>
<comment type="similarity">
    <text evidence="2">Belongs to the IQD family.</text>
</comment>
<feature type="compositionally biased region" description="Low complexity" evidence="3">
    <location>
        <begin position="70"/>
        <end position="84"/>
    </location>
</feature>
<sequence>MRCMQALVRAQARVRARRLTTHFPPLLLLPPPPKTPPAANCSSLPGRHPPRLDLALLHGDHDASDDDGEAAAADAALLQQQQQQRSTSRGRLGKGDGNNGGGRSPSGGWDGSSRTLEDARAEGARRHDAAARRERALAYAYAYQQRQWQRQQEEENAGVGGGLGFQWLERWMAAQAPDHARASYATAATAGGGTMSEKTAAEMDASFRSPLNPASATAHERRPPAIPGYMAATRSARARARTTAPPPPSHVRSRSGGGLAGDTSSSGQSGGALAGYSPESSCTGDCTPPRLGVSTRTSRVAYA</sequence>
<feature type="compositionally biased region" description="Polar residues" evidence="3">
    <location>
        <begin position="294"/>
        <end position="303"/>
    </location>
</feature>
<organism evidence="4">
    <name type="scientific">Arundo donax</name>
    <name type="common">Giant reed</name>
    <name type="synonym">Donax arundinaceus</name>
    <dbReference type="NCBI Taxonomy" id="35708"/>
    <lineage>
        <taxon>Eukaryota</taxon>
        <taxon>Viridiplantae</taxon>
        <taxon>Streptophyta</taxon>
        <taxon>Embryophyta</taxon>
        <taxon>Tracheophyta</taxon>
        <taxon>Spermatophyta</taxon>
        <taxon>Magnoliopsida</taxon>
        <taxon>Liliopsida</taxon>
        <taxon>Poales</taxon>
        <taxon>Poaceae</taxon>
        <taxon>PACMAD clade</taxon>
        <taxon>Arundinoideae</taxon>
        <taxon>Arundineae</taxon>
        <taxon>Arundo</taxon>
    </lineage>
</organism>
<evidence type="ECO:0000256" key="2">
    <source>
        <dbReference type="ARBA" id="ARBA00024341"/>
    </source>
</evidence>
<proteinExistence type="inferred from homology"/>
<keyword evidence="1" id="KW-0112">Calmodulin-binding</keyword>
<feature type="region of interest" description="Disordered" evidence="3">
    <location>
        <begin position="233"/>
        <end position="303"/>
    </location>
</feature>
<reference evidence="4" key="2">
    <citation type="journal article" date="2015" name="Data Brief">
        <title>Shoot transcriptome of the giant reed, Arundo donax.</title>
        <authorList>
            <person name="Barrero R.A."/>
            <person name="Guerrero F.D."/>
            <person name="Moolhuijzen P."/>
            <person name="Goolsby J.A."/>
            <person name="Tidwell J."/>
            <person name="Bellgard S.E."/>
            <person name="Bellgard M.I."/>
        </authorList>
    </citation>
    <scope>NUCLEOTIDE SEQUENCE</scope>
    <source>
        <tissue evidence="4">Shoot tissue taken approximately 20 cm above the soil surface</tissue>
    </source>
</reference>
<dbReference type="EMBL" id="GBRH01218031">
    <property type="protein sequence ID" value="JAD79864.1"/>
    <property type="molecule type" value="Transcribed_RNA"/>
</dbReference>
<feature type="region of interest" description="Disordered" evidence="3">
    <location>
        <begin position="24"/>
        <end position="129"/>
    </location>
</feature>
<dbReference type="GO" id="GO:0005516">
    <property type="term" value="F:calmodulin binding"/>
    <property type="evidence" value="ECO:0007669"/>
    <property type="project" value="UniProtKB-KW"/>
</dbReference>
<feature type="compositionally biased region" description="Basic and acidic residues" evidence="3">
    <location>
        <begin position="115"/>
        <end position="129"/>
    </location>
</feature>
<accession>A0A0A9CU48</accession>
<name>A0A0A9CU48_ARUDO</name>
<dbReference type="PANTHER" id="PTHR32295:SF33">
    <property type="entry name" value="PROTEIN IQ-DOMAIN 21"/>
    <property type="match status" value="1"/>
</dbReference>
<evidence type="ECO:0000256" key="3">
    <source>
        <dbReference type="SAM" id="MobiDB-lite"/>
    </source>
</evidence>
<feature type="compositionally biased region" description="Pro residues" evidence="3">
    <location>
        <begin position="27"/>
        <end position="36"/>
    </location>
</feature>